<keyword evidence="3" id="KW-0963">Cytoplasm</keyword>
<protein>
    <submittedName>
        <fullName evidence="16">Dynein axonemal heavy chain 8 isoform X1</fullName>
    </submittedName>
</protein>
<dbReference type="Pfam" id="PF18199">
    <property type="entry name" value="Dynein_C"/>
    <property type="match status" value="1"/>
</dbReference>
<evidence type="ECO:0000256" key="2">
    <source>
        <dbReference type="ARBA" id="ARBA00008887"/>
    </source>
</evidence>
<evidence type="ECO:0000256" key="14">
    <source>
        <dbReference type="SAM" id="Coils"/>
    </source>
</evidence>
<evidence type="ECO:0000256" key="6">
    <source>
        <dbReference type="ARBA" id="ARBA00022741"/>
    </source>
</evidence>
<dbReference type="Gene3D" id="1.20.1270.280">
    <property type="match status" value="1"/>
</dbReference>
<dbReference type="Pfam" id="PF17857">
    <property type="entry name" value="AAA_lid_1"/>
    <property type="match status" value="1"/>
</dbReference>
<evidence type="ECO:0000256" key="12">
    <source>
        <dbReference type="ARBA" id="ARBA00023212"/>
    </source>
</evidence>
<evidence type="ECO:0000313" key="17">
    <source>
        <dbReference type="Proteomes" id="UP001607303"/>
    </source>
</evidence>
<dbReference type="InterPro" id="IPR027417">
    <property type="entry name" value="P-loop_NTPase"/>
</dbReference>
<evidence type="ECO:0000256" key="13">
    <source>
        <dbReference type="ARBA" id="ARBA00023273"/>
    </source>
</evidence>
<reference evidence="16 17" key="1">
    <citation type="journal article" date="2024" name="Ann. Entomol. Soc. Am.">
        <title>Genomic analyses of the southern and eastern yellowjacket wasps (Hymenoptera: Vespidae) reveal evolutionary signatures of social life.</title>
        <authorList>
            <person name="Catto M.A."/>
            <person name="Caine P.B."/>
            <person name="Orr S.E."/>
            <person name="Hunt B.G."/>
            <person name="Goodisman M.A.D."/>
        </authorList>
    </citation>
    <scope>NUCLEOTIDE SEQUENCE [LARGE SCALE GENOMIC DNA]</scope>
    <source>
        <strain evidence="16">232</strain>
        <tissue evidence="16">Head and thorax</tissue>
    </source>
</reference>
<dbReference type="Gene3D" id="3.20.180.20">
    <property type="entry name" value="Dynein heavy chain, N-terminal domain 2"/>
    <property type="match status" value="1"/>
</dbReference>
<dbReference type="GO" id="GO:0005930">
    <property type="term" value="C:axoneme"/>
    <property type="evidence" value="ECO:0007669"/>
    <property type="project" value="UniProtKB-SubCell"/>
</dbReference>
<comment type="caution">
    <text evidence="16">The sequence shown here is derived from an EMBL/GenBank/DDBJ whole genome shotgun (WGS) entry which is preliminary data.</text>
</comment>
<feature type="coiled-coil region" evidence="14">
    <location>
        <begin position="3196"/>
        <end position="3223"/>
    </location>
</feature>
<dbReference type="Gene3D" id="1.10.287.2620">
    <property type="match status" value="1"/>
</dbReference>
<dbReference type="SUPFAM" id="SSF52540">
    <property type="entry name" value="P-loop containing nucleoside triphosphate hydrolases"/>
    <property type="match status" value="4"/>
</dbReference>
<dbReference type="InterPro" id="IPR042228">
    <property type="entry name" value="Dynein_linker_3"/>
</dbReference>
<sequence>MPAIRQRIAELLKRRVALERVAGETIEERLAKYKEQRTFRHGLLKNTHQMVLEVAAFILNLAPEILEEGIIDKDEYVDTFSNFFKEGGKRAIIIHYQEMTPPSIESGRWTPQYEYEKQILRCCVTDGTTEQFYGKSIIVYRLRSDIEFEPKHLIDETYYAYAEINVTSQSPIAALSDLISRLNEPAIKANVQWGELSKTERGFAMAKNFIHDFRDFCEFLSTINIDLQGIVSFEVNWDLYNKYLTTLQNIELNAKNREVVERGESNVQIWMKTMERAIVESQQLRRETEVIGPTGELAYWRRLLIRFSSIIECIKSPYTQAFIELLIRSNSKLMKKWKRLINHVITVQILAQDNVTYLYALEKFTRPLYRLDPTKIGKYLPALMYVIRMIYATSRFFNTRRMVTAVFVKMTNQMILACKGYLTHDGTLQIWHDSKSSMISRIKDCIALYTQYHEYYDQMCIKVKESADEKPFEVSDMYVFGKFKTFKKRLIKIMDVFEITLTYSILQSSTLEGIDTFNAKFISFFQKISSKKYDPLDHRKPYFNSDYDEFKHDVAKTEIELRTFFYDTVSLTPNIEAALNIVARFQKLNLKCLRIDRKYLELTKIYQNEIEEMRDRYNEDRSSPPIPRNIPSIAGRIFWIRQLYRRIEAPMNVFKIRQRVITHEYMQKCIKIYNAIISVFIHYEIIYHKAWYDSCEIVRLALSAPLLVRHPKTNKYCLNFDRFIVEVIRESEHMSRFGLEVPDFIQIITFCKEKIFSSYNEVRNLLEENDALRRSIPIIFLNLIKIVLVDLEIAFQPCLSVVSWASLKISDTCADIKVKLLELHNFIKEIKDMKEARVDEMLELISGTILLKIDNYPKTPTDFLKDNIHFINIVAHDLEIKSSMAEQVVIQIINKFMDSITDPNFQDIKYDWMDPEQLTKPVGSVTKLISGPYETGFAPVSKIINITQIHNDCMELFAYFNNKMMEALVKCTKSSLELLRRRVEITGPLLNKLHDNALMFTQFILQIPNIVTMPSIEELQNNFEQVIMSIIDTHKSIILWGQRYNLPNKKNFNENAIKNLKNYYSVISDHKEVIRITMGLQGIILMLKDDITSLGNSYLRYSYIWDENKEQIIREFVESEPITQEIKEKFLEYENLLTEIQNLPNIHTVGPIEIRMGIMITLIIYLHFILIIIFIKFTEKLKLAFSIEASSWKKLLGSTLSLNYKNRLMKISDYINEKNKILLRPIRDLEDVRIAMRCLSNIRDDFITFDMELILIEETYTLMGYFNIDILKEEQDIVDSLRFDFNNMLNMAKQVQETICEMQEPLKTELIQGVAILIEDVAQFDMDFELEGPMVEGIPAAEASERVAAFQARFDELWNRYETYSSGETLFGIPVREYPELQHRKRELNLLQKLYSLYSQVMRTIDSYYSIAWSDIDIESIVAELTEFQNKCRRLPKAMREWPAYIDLKKKIDDFSETCPLLEMMANKAMKARHWERMSKLCHFFFDVESEAFTLANALEAPLLKYKDDVEDICISAVKETDIERKLKQVIADWAVVNLQFSHFKQRGELLLKGVETGEIISQLEDSLMVISSLMANRYNAYFKKDIQLWQRKLSNTSEILSTWLTVQNLWAYLEAVFIGGDISKQLPAEAKRFNSIDKSWVKVMNRARDKLNAVETCTEDETMGQLLPYLLEQLESCQKSLSGYLETKRVIFPRFCFISDPTLLEILGQAADCHAIQNYLDGFFDNIAKLEFSEKDYENIIAMYSREKEKVVLEKVVVCLGGVENWLNMLLSVHQLSVAAVIAQGMSLLNAPDFDLITLIDNSVLQVALLALQVIWTRDAEAAMNASRRDKTIMRKTNEWFLDLLNALIEVTVKDLTSYIRKKYEILITIHVHQRDIFDELYHSKIRSVQDFEWLKQSRFYYDDDKEQILIRITDVEFIYQNEFLGCNERLVITPLTDRCYITLAQAVGMNFGGAPAGPAGTGKTETTKDMGKALGKYVVVFNCSDQMDFRGLGRIMKGLAQAGIWGCFDEFNRIELPVLSVAAQQIAIILNARKERKTNFLFSDGDTYKLNYEVGIFITMNPGYAGRQELPENLKIQFRSVAMMVPDRQIIMRVKLAACGFLQNIMLARKFFTLYALCEEQLSKQVHYDFGLRNILSCLRTLGAQKRARPTESEETTLMRVLRDMNLSKLVDEDEPLFISLIEDMFPGIKLTTQTYKELQKGIEDATIELGIMNHPEWNLKTIQLYETSLVRHGLMVLGPTGTGKTQCMWALMKALTQMGIPHKEVRMNPKAITASQMFGKLDVATNDWTDGIFSTLWRRSVQMKKTEHLWIVLDGPVDAVWIENLNSVLDDNKTLTLANGDRIIMSSTSKLVFEPDNVDNASPATISRMGMVFLSSSVLKWHNILEAWLKTRSSYEVDILRTLFHKIYDDALKFVLTKLQAKMAILEALYIRQTADLLTGLLITNDDRVLSNAYIEKLFLFSLMWSLGAVLELDARYSLQEFLIAHKSHCHWPTTAEDETIFEYLVSDQGSWIHWNDMVPEFEYPSDQVLKYYKILVPNVDNTRTLFLIDVIAKQDKAVLLIGEQGTAKTVMIKSYMSNFDPEYHLQRSFNFSSASTPNMVQRVFESYVEKRVGNTFGPPSGRKLTVFIDDINMPEINEWGDQITNEIVRQLMEYKGFYSLDKPGDFSTLQDIMILAAMIHPGGGRNDIPPRLKRQFNIFNCTLPSNKSMDAIFGKIGQGYFCLTRFSEIIVNFISKLVPLTRILWQKTKTKMLPTPAKFHYVFNLRDLSRIWEGILKIERAECETITTLLKLWDHECTRVISDRFITAEDEEWFHNALKQTAEENLDTDFQYYEDVETYFVNFLRDPPEPTGDEPEDFVFEAPKIYEEIPRCIDVLICTDYEVVINRVKQNMEQFNEYIRGIHLDLVLFHDALVHLIRISRILGSPRSHAMLVGVGGSGKQSLTRLASFIAGFTFFQITLSRIYTVTSLMDDLKKLYREAGTFSKGLTFIFTDNEIKDEAFLEYINNILSVGEIAGLFAKDELDDIYTTVTPLMRKDDPKRPPLQDNLHDYFITRARDNLHIALCFSPVGEKFRLRALKFPALISGCTMNWFAKWPKDALYQVGHHVLNPFAIECTPEVKQQLIQVVGDIQDDVNDVCIEYYNRFRRQTYVTPKSFLVFLTGYKNLYEQKLNNINMLAVRMSNGLSKLVDAAVQVDELRKILEKNLQEIAEKNVQVEAIVATVNEKRSEAETVKATVQVTKNQAEALLKVIAADKIVAERKLKAAEPALLEAEAALQTIKASDIATVRKLAKPPYLITLIMDCVLILFGKKLERVKPDPERQFLIASWTEAFKVMTDTRFLYNLQQFPKDNINGEIVDLMYPYLNYPLYTYEAAKQACGNVAGLIQWTIAMVAFYGINKDVLPLKANLAVQEGKYERANRNLRQAEALLKEKDEDLRQVQKEYDAVMKERQIIVDQAEACQAKTDTATAMIDGLAGERIRWTEQVALFKSEIERLVGDVVILTGFLSYCGPFNQEIRILLQRKWFDFLRDKDIPCSKTINIVDVLTDTATIGEWNLQGLPTDELSIQNGIIVTKATRYPLLIDPQLQGKTWIKNSERDFELQVTLLSHKYFRNHLEDSVSLGRPLLIEDVAEELDPVLDNLLEKNFIKIGTTYKVKLGDKEVDIHKDFRLYITTKFPNPSYNPEVFARVAVIDFTVTMKGLEDQLLGRVILTEEEELETERVQLIADVTANRRNITELETNLLHKLTTVQGPLIEDVELMNVLNTTKQTAAEVNEKLNIARETEIKINAAREEYRPIATRGSVLYFLICDMSHVNSMYQTSLVQFLERFDISMARSEKSPVIHKRIYHVIEYLTFEVFRYKARGLYEIHKYMFSLLMTLKIDLQRGNISHEEFEFFIKGGAALDLKTVQPKPCKWITDVTWLHLVALSELRQFRYILTQVPASEKLWKLWFDKDAPEEEVIPDGYNTLDTFRRLLVIRAWCMDRTLSQSRKYIASSLGMRYAEPVITLLDVMHDESRPDTPMICFLSMGSDPSPSIEQLAKNMEILCKSISMGQGQEVHARKLLASALTDGFWVLCQNCHLGLEYMNEMVTFLLEMKSPHPDFRIWITTEPHEYFPISLLQMSIKFTYEPPQGVKAGLIATYSGMNQIMLDQCDAAQYIPLIYTVSFLHTVVQERRKFGPLGWNIPYEFNTADWLASCMFINNHLNDFDPKRVIIFYTFCRYMIGEVQYGGRVTDDYDKRLLNTFAKVWFSDALFTEDFEFYKGYTVLNYNNITDYLRVIDLMASIDPPQVYGLHSNADITYQSNTTQAVLNTIISIQPKEAGVGTGESRETVVTRQAKDMLEKLPSPYDFYVVRERLHIMGITQPMNIFLKQEIDRINLVIVLLITMLNDLLLAIEGVIIMNEQLRDTFDNIYDARIPEVWRARSWESSTLGFWFTELLERNQQFSTWLFTGRPMRFWMTGFFNPQGFLTAMRQEVTRAHEGWALDNVTLHNTVMRYYAEDIKIPPDEGVYVIGLILEGAGWDRRNNMLCESANKVLYVNMPVVYIFALYNKPDKDPKLYECPLYKKPQRTYNLLITPLWLQTNKLPEHWILRGVALLCDNK</sequence>
<dbReference type="Gene3D" id="1.20.920.30">
    <property type="match status" value="1"/>
</dbReference>
<dbReference type="FunFam" id="1.20.920.20:FF:000001">
    <property type="entry name" value="dynein heavy chain 2, axonemal"/>
    <property type="match status" value="1"/>
</dbReference>
<dbReference type="Pfam" id="PF12780">
    <property type="entry name" value="AAA_8"/>
    <property type="match status" value="1"/>
</dbReference>
<dbReference type="PANTHER" id="PTHR46532">
    <property type="entry name" value="MALE FERTILITY FACTOR KL5"/>
    <property type="match status" value="1"/>
</dbReference>
<evidence type="ECO:0000256" key="8">
    <source>
        <dbReference type="ARBA" id="ARBA00023017"/>
    </source>
</evidence>
<dbReference type="InterPro" id="IPR026983">
    <property type="entry name" value="DHC"/>
</dbReference>
<organism evidence="16 17">
    <name type="scientific">Vespula maculifrons</name>
    <name type="common">Eastern yellow jacket</name>
    <name type="synonym">Wasp</name>
    <dbReference type="NCBI Taxonomy" id="7453"/>
    <lineage>
        <taxon>Eukaryota</taxon>
        <taxon>Metazoa</taxon>
        <taxon>Ecdysozoa</taxon>
        <taxon>Arthropoda</taxon>
        <taxon>Hexapoda</taxon>
        <taxon>Insecta</taxon>
        <taxon>Pterygota</taxon>
        <taxon>Neoptera</taxon>
        <taxon>Endopterygota</taxon>
        <taxon>Hymenoptera</taxon>
        <taxon>Apocrita</taxon>
        <taxon>Aculeata</taxon>
        <taxon>Vespoidea</taxon>
        <taxon>Vespidae</taxon>
        <taxon>Vespinae</taxon>
        <taxon>Vespula</taxon>
    </lineage>
</organism>
<dbReference type="Gene3D" id="3.10.490.20">
    <property type="match status" value="1"/>
</dbReference>
<dbReference type="InterPro" id="IPR042222">
    <property type="entry name" value="Dynein_2_N"/>
</dbReference>
<keyword evidence="4" id="KW-0493">Microtubule</keyword>
<dbReference type="Gene3D" id="1.20.58.1120">
    <property type="match status" value="1"/>
</dbReference>
<keyword evidence="10" id="KW-0969">Cilium</keyword>
<keyword evidence="7" id="KW-0067">ATP-binding</keyword>
<dbReference type="FunFam" id="3.40.50.300:FF:000044">
    <property type="entry name" value="Dynein heavy chain 5, axonemal"/>
    <property type="match status" value="1"/>
</dbReference>
<dbReference type="Gene3D" id="1.10.8.720">
    <property type="entry name" value="Region D6 of dynein motor"/>
    <property type="match status" value="1"/>
</dbReference>
<dbReference type="FunFam" id="3.20.180.20:FF:000001">
    <property type="entry name" value="Dynein axonemal heavy chain 5"/>
    <property type="match status" value="1"/>
</dbReference>
<dbReference type="FunFam" id="1.10.8.1220:FF:000001">
    <property type="entry name" value="Dynein axonemal heavy chain 5"/>
    <property type="match status" value="1"/>
</dbReference>
<dbReference type="FunFam" id="1.20.140.100:FF:000003">
    <property type="entry name" value="Dynein, axonemal, heavy chain 5"/>
    <property type="match status" value="1"/>
</dbReference>
<evidence type="ECO:0000256" key="9">
    <source>
        <dbReference type="ARBA" id="ARBA00023054"/>
    </source>
</evidence>
<dbReference type="FunFam" id="1.10.8.710:FF:000003">
    <property type="entry name" value="Dynein axonemal heavy chain 5"/>
    <property type="match status" value="1"/>
</dbReference>
<dbReference type="FunFam" id="3.40.50.300:FF:000320">
    <property type="entry name" value="Dynein, axonemal, heavy chain 5"/>
    <property type="match status" value="1"/>
</dbReference>
<dbReference type="Gene3D" id="3.40.50.300">
    <property type="entry name" value="P-loop containing nucleotide triphosphate hydrolases"/>
    <property type="match status" value="5"/>
</dbReference>
<dbReference type="InterPro" id="IPR003593">
    <property type="entry name" value="AAA+_ATPase"/>
</dbReference>
<dbReference type="Pfam" id="PF12774">
    <property type="entry name" value="AAA_6"/>
    <property type="match status" value="1"/>
</dbReference>
<dbReference type="FunFam" id="3.40.50.300:FF:001080">
    <property type="entry name" value="Dynein, axonemal, heavy chain 5"/>
    <property type="match status" value="1"/>
</dbReference>
<evidence type="ECO:0000256" key="7">
    <source>
        <dbReference type="ARBA" id="ARBA00022840"/>
    </source>
</evidence>
<dbReference type="Pfam" id="PF17852">
    <property type="entry name" value="Dynein_AAA_lid"/>
    <property type="match status" value="1"/>
</dbReference>
<dbReference type="InterPro" id="IPR024743">
    <property type="entry name" value="Dynein_HC_stalk"/>
</dbReference>
<feature type="domain" description="AAA+ ATPase" evidence="15">
    <location>
        <begin position="2558"/>
        <end position="2706"/>
    </location>
</feature>
<dbReference type="PANTHER" id="PTHR46532:SF4">
    <property type="entry name" value="AAA+ ATPASE DOMAIN-CONTAINING PROTEIN"/>
    <property type="match status" value="1"/>
</dbReference>
<dbReference type="GO" id="GO:0030286">
    <property type="term" value="C:dynein complex"/>
    <property type="evidence" value="ECO:0007669"/>
    <property type="project" value="UniProtKB-KW"/>
</dbReference>
<evidence type="ECO:0000256" key="3">
    <source>
        <dbReference type="ARBA" id="ARBA00022490"/>
    </source>
</evidence>
<dbReference type="Pfam" id="PF03028">
    <property type="entry name" value="Dynein_heavy"/>
    <property type="match status" value="1"/>
</dbReference>
<dbReference type="InterPro" id="IPR004273">
    <property type="entry name" value="Dynein_heavy_D6_P-loop"/>
</dbReference>
<dbReference type="InterPro" id="IPR041658">
    <property type="entry name" value="AAA_lid_11"/>
</dbReference>
<evidence type="ECO:0000256" key="1">
    <source>
        <dbReference type="ARBA" id="ARBA00004430"/>
    </source>
</evidence>
<keyword evidence="17" id="KW-1185">Reference proteome</keyword>
<dbReference type="Pfam" id="PF08393">
    <property type="entry name" value="DHC_N2"/>
    <property type="match status" value="1"/>
</dbReference>
<dbReference type="Pfam" id="PF12781">
    <property type="entry name" value="AAA_9"/>
    <property type="match status" value="1"/>
</dbReference>
<dbReference type="FunFam" id="3.40.50.300:FF:002141">
    <property type="entry name" value="Dynein heavy chain"/>
    <property type="match status" value="1"/>
</dbReference>
<name>A0ABD2BCA3_VESMC</name>
<dbReference type="InterPro" id="IPR042219">
    <property type="entry name" value="AAA_lid_11_sf"/>
</dbReference>
<dbReference type="EMBL" id="JAYRBN010000091">
    <property type="protein sequence ID" value="KAL2730372.1"/>
    <property type="molecule type" value="Genomic_DNA"/>
</dbReference>
<dbReference type="FunFam" id="1.10.8.720:FF:000004">
    <property type="entry name" value="Dynein heavy chain 5, axonemal"/>
    <property type="match status" value="1"/>
</dbReference>
<feature type="domain" description="AAA+ ATPase" evidence="15">
    <location>
        <begin position="2233"/>
        <end position="2388"/>
    </location>
</feature>
<dbReference type="InterPro" id="IPR035699">
    <property type="entry name" value="AAA_6"/>
</dbReference>
<dbReference type="GO" id="GO:0005874">
    <property type="term" value="C:microtubule"/>
    <property type="evidence" value="ECO:0007669"/>
    <property type="project" value="UniProtKB-KW"/>
</dbReference>
<keyword evidence="8" id="KW-0243">Dynein</keyword>
<feature type="domain" description="AAA+ ATPase" evidence="15">
    <location>
        <begin position="1954"/>
        <end position="2098"/>
    </location>
</feature>
<evidence type="ECO:0000256" key="5">
    <source>
        <dbReference type="ARBA" id="ARBA00022737"/>
    </source>
</evidence>
<evidence type="ECO:0000256" key="10">
    <source>
        <dbReference type="ARBA" id="ARBA00023069"/>
    </source>
</evidence>
<comment type="subcellular location">
    <subcellularLocation>
        <location evidence="1">Cytoplasm</location>
        <location evidence="1">Cytoskeleton</location>
        <location evidence="1">Cilium axoneme</location>
    </subcellularLocation>
</comment>
<keyword evidence="9 14" id="KW-0175">Coiled coil</keyword>
<dbReference type="Pfam" id="PF12775">
    <property type="entry name" value="AAA_7"/>
    <property type="match status" value="1"/>
</dbReference>
<dbReference type="InterPro" id="IPR013594">
    <property type="entry name" value="Dynein_heavy_tail"/>
</dbReference>
<dbReference type="InterPro" id="IPR041466">
    <property type="entry name" value="Dynein_AAA5_ext"/>
</dbReference>
<dbReference type="Gene3D" id="1.20.140.100">
    <property type="entry name" value="Dynein heavy chain, N-terminal domain 2"/>
    <property type="match status" value="1"/>
</dbReference>
<dbReference type="Proteomes" id="UP001607303">
    <property type="component" value="Unassembled WGS sequence"/>
</dbReference>
<keyword evidence="12" id="KW-0206">Cytoskeleton</keyword>
<dbReference type="InterPro" id="IPR035706">
    <property type="entry name" value="AAA_9"/>
</dbReference>
<dbReference type="FunFam" id="3.10.490.20:FF:000010">
    <property type="entry name" value="Dynein heavy chain, putative"/>
    <property type="match status" value="1"/>
</dbReference>
<evidence type="ECO:0000256" key="11">
    <source>
        <dbReference type="ARBA" id="ARBA00023175"/>
    </source>
</evidence>
<dbReference type="InterPro" id="IPR041228">
    <property type="entry name" value="Dynein_C"/>
</dbReference>
<dbReference type="SMART" id="SM00382">
    <property type="entry name" value="AAA"/>
    <property type="match status" value="3"/>
</dbReference>
<dbReference type="Gene3D" id="1.10.472.130">
    <property type="match status" value="1"/>
</dbReference>
<dbReference type="Pfam" id="PF12777">
    <property type="entry name" value="MT"/>
    <property type="match status" value="1"/>
</dbReference>
<dbReference type="FunFam" id="1.20.920.30:FF:000004">
    <property type="entry name" value="Dynein axonemal heavy chain 5"/>
    <property type="match status" value="1"/>
</dbReference>
<evidence type="ECO:0000259" key="15">
    <source>
        <dbReference type="SMART" id="SM00382"/>
    </source>
</evidence>
<accession>A0ABD2BCA3</accession>
<dbReference type="GO" id="GO:0005524">
    <property type="term" value="F:ATP binding"/>
    <property type="evidence" value="ECO:0007669"/>
    <property type="project" value="UniProtKB-KW"/>
</dbReference>
<feature type="coiled-coil region" evidence="14">
    <location>
        <begin position="3412"/>
        <end position="3453"/>
    </location>
</feature>
<dbReference type="FunFam" id="1.20.1270.280:FF:000002">
    <property type="entry name" value="Dynein heavy chain 5, axonemal"/>
    <property type="match status" value="1"/>
</dbReference>
<dbReference type="InterPro" id="IPR043160">
    <property type="entry name" value="Dynein_C_barrel"/>
</dbReference>
<keyword evidence="13" id="KW-0966">Cell projection</keyword>
<proteinExistence type="inferred from homology"/>
<gene>
    <name evidence="16" type="ORF">V1477_016183</name>
</gene>
<dbReference type="Pfam" id="PF08385">
    <property type="entry name" value="DHC_N1"/>
    <property type="match status" value="1"/>
</dbReference>
<feature type="coiled-coil region" evidence="14">
    <location>
        <begin position="3767"/>
        <end position="3797"/>
    </location>
</feature>
<dbReference type="FunFam" id="3.40.50.300:FF:000049">
    <property type="entry name" value="Dynein, axonemal, heavy chain 5"/>
    <property type="match status" value="1"/>
</dbReference>
<keyword evidence="5" id="KW-0677">Repeat</keyword>
<dbReference type="InterPro" id="IPR024317">
    <property type="entry name" value="Dynein_heavy_chain_D4_dom"/>
</dbReference>
<dbReference type="Gene3D" id="1.20.920.20">
    <property type="match status" value="1"/>
</dbReference>
<keyword evidence="6" id="KW-0547">Nucleotide-binding</keyword>
<dbReference type="GO" id="GO:0097729">
    <property type="term" value="C:9+2 motile cilium"/>
    <property type="evidence" value="ECO:0007669"/>
    <property type="project" value="UniProtKB-ARBA"/>
</dbReference>
<evidence type="ECO:0000256" key="4">
    <source>
        <dbReference type="ARBA" id="ARBA00022701"/>
    </source>
</evidence>
<keyword evidence="11" id="KW-0505">Motor protein</keyword>
<dbReference type="InterPro" id="IPR041589">
    <property type="entry name" value="DNAH3_AAA_lid_1"/>
</dbReference>
<dbReference type="InterPro" id="IPR043157">
    <property type="entry name" value="Dynein_AAA1S"/>
</dbReference>
<comment type="similarity">
    <text evidence="2">Belongs to the dynein heavy chain family.</text>
</comment>
<dbReference type="Gene3D" id="1.10.8.1220">
    <property type="match status" value="1"/>
</dbReference>
<dbReference type="InterPro" id="IPR013602">
    <property type="entry name" value="Dynein_heavy_linker"/>
</dbReference>
<dbReference type="Gene3D" id="6.10.140.1060">
    <property type="match status" value="1"/>
</dbReference>
<dbReference type="Pfam" id="PF18198">
    <property type="entry name" value="AAA_lid_11"/>
    <property type="match status" value="1"/>
</dbReference>
<dbReference type="FunFam" id="1.10.287.2620:FF:000003">
    <property type="entry name" value="Dynein, axonemal, heavy chain 5"/>
    <property type="match status" value="1"/>
</dbReference>
<evidence type="ECO:0000313" key="16">
    <source>
        <dbReference type="EMBL" id="KAL2730372.1"/>
    </source>
</evidence>
<dbReference type="FunFam" id="3.40.50.300:FF:001221">
    <property type="entry name" value="Axonemal dynein heavy chain 8"/>
    <property type="match status" value="1"/>
</dbReference>
<dbReference type="Gene3D" id="1.10.8.710">
    <property type="match status" value="1"/>
</dbReference>